<evidence type="ECO:0000313" key="2">
    <source>
        <dbReference type="Proteomes" id="UP001732700"/>
    </source>
</evidence>
<reference evidence="1" key="2">
    <citation type="submission" date="2025-09" db="UniProtKB">
        <authorList>
            <consortium name="EnsemblPlants"/>
        </authorList>
    </citation>
    <scope>IDENTIFICATION</scope>
</reference>
<sequence>MSSRAPPVELDFLGLRANAEHHGKSSAAASSSIRGMETSAIARIDPQLLRRVVVARPPATTEDQLSAAAAPSPMTVFYNGSVAIFDVSHHKAEAIMRMARDVTATKRADHGKNALVGNSGKDIPLARTKSLHQFLEKRKER</sequence>
<dbReference type="EnsemblPlants" id="AVESA.00010b.r2.2CG0297740.1">
    <property type="protein sequence ID" value="AVESA.00010b.r2.2CG0297740.1.CDS"/>
    <property type="gene ID" value="AVESA.00010b.r2.2CG0297740"/>
</dbReference>
<accession>A0ACD5UR42</accession>
<reference evidence="1" key="1">
    <citation type="submission" date="2021-05" db="EMBL/GenBank/DDBJ databases">
        <authorList>
            <person name="Scholz U."/>
            <person name="Mascher M."/>
            <person name="Fiebig A."/>
        </authorList>
    </citation>
    <scope>NUCLEOTIDE SEQUENCE [LARGE SCALE GENOMIC DNA]</scope>
</reference>
<protein>
    <submittedName>
        <fullName evidence="1">Uncharacterized protein</fullName>
    </submittedName>
</protein>
<keyword evidence="2" id="KW-1185">Reference proteome</keyword>
<evidence type="ECO:0000313" key="1">
    <source>
        <dbReference type="EnsemblPlants" id="AVESA.00010b.r2.2CG0297740.1.CDS"/>
    </source>
</evidence>
<organism evidence="1 2">
    <name type="scientific">Avena sativa</name>
    <name type="common">Oat</name>
    <dbReference type="NCBI Taxonomy" id="4498"/>
    <lineage>
        <taxon>Eukaryota</taxon>
        <taxon>Viridiplantae</taxon>
        <taxon>Streptophyta</taxon>
        <taxon>Embryophyta</taxon>
        <taxon>Tracheophyta</taxon>
        <taxon>Spermatophyta</taxon>
        <taxon>Magnoliopsida</taxon>
        <taxon>Liliopsida</taxon>
        <taxon>Poales</taxon>
        <taxon>Poaceae</taxon>
        <taxon>BOP clade</taxon>
        <taxon>Pooideae</taxon>
        <taxon>Poodae</taxon>
        <taxon>Poeae</taxon>
        <taxon>Poeae Chloroplast Group 1 (Aveneae type)</taxon>
        <taxon>Aveninae</taxon>
        <taxon>Avena</taxon>
    </lineage>
</organism>
<proteinExistence type="predicted"/>
<name>A0ACD5UR42_AVESA</name>
<dbReference type="Proteomes" id="UP001732700">
    <property type="component" value="Chromosome 2C"/>
</dbReference>